<dbReference type="GO" id="GO:0035673">
    <property type="term" value="F:oligopeptide transmembrane transporter activity"/>
    <property type="evidence" value="ECO:0007669"/>
    <property type="project" value="InterPro"/>
</dbReference>
<proteinExistence type="inferred from homology"/>
<evidence type="ECO:0000256" key="4">
    <source>
        <dbReference type="ARBA" id="ARBA00022692"/>
    </source>
</evidence>
<keyword evidence="5" id="KW-0571">Peptide transport</keyword>
<feature type="transmembrane region" description="Helical" evidence="9">
    <location>
        <begin position="134"/>
        <end position="153"/>
    </location>
</feature>
<evidence type="ECO:0000256" key="6">
    <source>
        <dbReference type="ARBA" id="ARBA00022927"/>
    </source>
</evidence>
<dbReference type="GO" id="GO:0015031">
    <property type="term" value="P:protein transport"/>
    <property type="evidence" value="ECO:0007669"/>
    <property type="project" value="UniProtKB-KW"/>
</dbReference>
<comment type="caution">
    <text evidence="10">The sequence shown here is derived from an EMBL/GenBank/DDBJ whole genome shotgun (WGS) entry which is preliminary data.</text>
</comment>
<dbReference type="Pfam" id="PF03169">
    <property type="entry name" value="OPT"/>
    <property type="match status" value="1"/>
</dbReference>
<keyword evidence="7 9" id="KW-1133">Transmembrane helix</keyword>
<feature type="transmembrane region" description="Helical" evidence="9">
    <location>
        <begin position="516"/>
        <end position="535"/>
    </location>
</feature>
<feature type="transmembrane region" description="Helical" evidence="9">
    <location>
        <begin position="705"/>
        <end position="727"/>
    </location>
</feature>
<feature type="transmembrane region" description="Helical" evidence="9">
    <location>
        <begin position="780"/>
        <end position="802"/>
    </location>
</feature>
<accession>A0AAD5Y2Z1</accession>
<protein>
    <recommendedName>
        <fullName evidence="12">Oligopeptide transporter</fullName>
    </recommendedName>
</protein>
<dbReference type="InterPro" id="IPR004813">
    <property type="entry name" value="OPT"/>
</dbReference>
<reference evidence="10" key="1">
    <citation type="submission" date="2020-05" db="EMBL/GenBank/DDBJ databases">
        <title>Phylogenomic resolution of chytrid fungi.</title>
        <authorList>
            <person name="Stajich J.E."/>
            <person name="Amses K."/>
            <person name="Simmons R."/>
            <person name="Seto K."/>
            <person name="Myers J."/>
            <person name="Bonds A."/>
            <person name="Quandt C.A."/>
            <person name="Barry K."/>
            <person name="Liu P."/>
            <person name="Grigoriev I."/>
            <person name="Longcore J.E."/>
            <person name="James T.Y."/>
        </authorList>
    </citation>
    <scope>NUCLEOTIDE SEQUENCE</scope>
    <source>
        <strain evidence="10">PLAUS21</strain>
    </source>
</reference>
<evidence type="ECO:0000256" key="2">
    <source>
        <dbReference type="ARBA" id="ARBA00008807"/>
    </source>
</evidence>
<evidence type="ECO:0000256" key="8">
    <source>
        <dbReference type="ARBA" id="ARBA00023136"/>
    </source>
</evidence>
<keyword evidence="11" id="KW-1185">Reference proteome</keyword>
<evidence type="ECO:0000313" key="10">
    <source>
        <dbReference type="EMBL" id="KAJ3255850.1"/>
    </source>
</evidence>
<evidence type="ECO:0000313" key="11">
    <source>
        <dbReference type="Proteomes" id="UP001210925"/>
    </source>
</evidence>
<keyword evidence="3" id="KW-0813">Transport</keyword>
<comment type="subcellular location">
    <subcellularLocation>
        <location evidence="1">Membrane</location>
        <topology evidence="1">Multi-pass membrane protein</topology>
    </subcellularLocation>
</comment>
<gene>
    <name evidence="10" type="ORF">HK103_005863</name>
</gene>
<feature type="transmembrane region" description="Helical" evidence="9">
    <location>
        <begin position="199"/>
        <end position="218"/>
    </location>
</feature>
<dbReference type="NCBIfam" id="TIGR00728">
    <property type="entry name" value="OPT_sfam"/>
    <property type="match status" value="1"/>
</dbReference>
<evidence type="ECO:0000256" key="3">
    <source>
        <dbReference type="ARBA" id="ARBA00022448"/>
    </source>
</evidence>
<dbReference type="GO" id="GO:0016020">
    <property type="term" value="C:membrane"/>
    <property type="evidence" value="ECO:0007669"/>
    <property type="project" value="UniProtKB-SubCell"/>
</dbReference>
<organism evidence="10 11">
    <name type="scientific">Boothiomyces macroporosus</name>
    <dbReference type="NCBI Taxonomy" id="261099"/>
    <lineage>
        <taxon>Eukaryota</taxon>
        <taxon>Fungi</taxon>
        <taxon>Fungi incertae sedis</taxon>
        <taxon>Chytridiomycota</taxon>
        <taxon>Chytridiomycota incertae sedis</taxon>
        <taxon>Chytridiomycetes</taxon>
        <taxon>Rhizophydiales</taxon>
        <taxon>Terramycetaceae</taxon>
        <taxon>Boothiomyces</taxon>
    </lineage>
</organism>
<feature type="transmembrane region" description="Helical" evidence="9">
    <location>
        <begin position="739"/>
        <end position="768"/>
    </location>
</feature>
<feature type="transmembrane region" description="Helical" evidence="9">
    <location>
        <begin position="547"/>
        <end position="567"/>
    </location>
</feature>
<evidence type="ECO:0000256" key="1">
    <source>
        <dbReference type="ARBA" id="ARBA00004141"/>
    </source>
</evidence>
<feature type="transmembrane region" description="Helical" evidence="9">
    <location>
        <begin position="392"/>
        <end position="412"/>
    </location>
</feature>
<dbReference type="PANTHER" id="PTHR22601">
    <property type="entry name" value="ISP4 LIKE PROTEIN"/>
    <property type="match status" value="1"/>
</dbReference>
<evidence type="ECO:0000256" key="7">
    <source>
        <dbReference type="ARBA" id="ARBA00022989"/>
    </source>
</evidence>
<keyword evidence="4 9" id="KW-0812">Transmembrane</keyword>
<evidence type="ECO:0008006" key="12">
    <source>
        <dbReference type="Google" id="ProtNLM"/>
    </source>
</evidence>
<feature type="transmembrane region" description="Helical" evidence="9">
    <location>
        <begin position="297"/>
        <end position="315"/>
    </location>
</feature>
<evidence type="ECO:0000256" key="9">
    <source>
        <dbReference type="SAM" id="Phobius"/>
    </source>
</evidence>
<dbReference type="InterPro" id="IPR004648">
    <property type="entry name" value="Oligpept_transpt"/>
</dbReference>
<keyword evidence="8 9" id="KW-0472">Membrane</keyword>
<dbReference type="EMBL" id="JADGKB010000059">
    <property type="protein sequence ID" value="KAJ3255850.1"/>
    <property type="molecule type" value="Genomic_DNA"/>
</dbReference>
<feature type="transmembrane region" description="Helical" evidence="9">
    <location>
        <begin position="460"/>
        <end position="481"/>
    </location>
</feature>
<keyword evidence="6" id="KW-0653">Protein transport</keyword>
<sequence>MIEENSLNTAAVELRKSEDTINNLPISPAVSTLESAMTINEDTPYQRKEQCLIKQALGNKQLFEGENTKKSNFYGIETYSSDDEWDPNDNKRDSDFYGYGPEISFEKENSTIPEVAVTVPIEDDVTMLAFTFRMLLISTVVVATTTSTANFFFFKLNRVYLDVLSVIICAYFIGNGMAKLPKSWTLLNPGPFTHKEHTLIAIASMAASNNIGMNVISLQRLFYGRGNDSNYVNSGIDIGNLSSILFLISTQCIGIGLGGILNKYLVLPAAFWWPETITSANLIHTFHSTVSHIITKYRMLAFFTVFGVGFVYQFLPQFFMPVLQSISILCLAAGGASGKFNPPNEPIVKQHYRQPLLGQMGSSQGGGILSLSLDWTAISFLDPLVTPIWSQANVLFSNYFLAWVVTPILYFMNTWNAKNFPLYMPANFYLNGTKYRLQQFLVNNTLPANEAVPPMWIPPYWAICYGCGFAALSSVIVHYLVHYAANSYSVFFQSTDDLAQKDIHSRLMKRYEPIPLVWYVGCTLTMLMVGVYVTTFNSIGFQISSDFWVIPLALFIAIVFAIPTGIIRSISNQTIDLSIITELIMGVLKPGFPLANATFTVFTNAALQQSLSCAAQMKLAYYMKVPPKAVFVMQLYGTILGCIVNYFSFDYMVRNVPQIWRATHSMFSTNQWSGRSATILQTGSEIFGAISPSRFFDGSNTPYSLLFWFFLIGAALPLVFYIAARFFPRAGLQYVNWPIIFQSAAVVAGGHGNAILSATLVVIGTQYFLRKYKRSFYDKYNYITAAGLDCAATAVPILLYLLSQLKRITEGETHYGWDDISDLIPYYALKPNPTTFGPDYCGGFKFFKGNHTGYFNSTSTNYTRGHTWQ</sequence>
<dbReference type="Proteomes" id="UP001210925">
    <property type="component" value="Unassembled WGS sequence"/>
</dbReference>
<feature type="transmembrane region" description="Helical" evidence="9">
    <location>
        <begin position="238"/>
        <end position="261"/>
    </location>
</feature>
<dbReference type="AlphaFoldDB" id="A0AAD5Y2Z1"/>
<comment type="similarity">
    <text evidence="2">Belongs to the oligopeptide OPT transporter family.</text>
</comment>
<name>A0AAD5Y2Z1_9FUNG</name>
<feature type="transmembrane region" description="Helical" evidence="9">
    <location>
        <begin position="159"/>
        <end position="178"/>
    </location>
</feature>
<evidence type="ECO:0000256" key="5">
    <source>
        <dbReference type="ARBA" id="ARBA00022856"/>
    </source>
</evidence>
<feature type="transmembrane region" description="Helical" evidence="9">
    <location>
        <begin position="629"/>
        <end position="649"/>
    </location>
</feature>